<dbReference type="SUPFAM" id="SSF53613">
    <property type="entry name" value="Ribokinase-like"/>
    <property type="match status" value="1"/>
</dbReference>
<dbReference type="InterPro" id="IPR036652">
    <property type="entry name" value="YjeF_N_dom_sf"/>
</dbReference>
<evidence type="ECO:0000256" key="5">
    <source>
        <dbReference type="ARBA" id="ARBA00022723"/>
    </source>
</evidence>
<keyword evidence="12 17" id="KW-0456">Lyase</keyword>
<dbReference type="Pfam" id="PF01256">
    <property type="entry name" value="Carb_kinase"/>
    <property type="match status" value="1"/>
</dbReference>
<evidence type="ECO:0000256" key="2">
    <source>
        <dbReference type="ARBA" id="ARBA00000909"/>
    </source>
</evidence>
<dbReference type="Gene3D" id="3.40.50.10260">
    <property type="entry name" value="YjeF N-terminal domain"/>
    <property type="match status" value="1"/>
</dbReference>
<comment type="catalytic activity">
    <reaction evidence="2 18 19">
        <text>(6R)-NADPHX = (6S)-NADPHX</text>
        <dbReference type="Rhea" id="RHEA:32227"/>
        <dbReference type="ChEBI" id="CHEBI:64076"/>
        <dbReference type="ChEBI" id="CHEBI:64077"/>
        <dbReference type="EC" id="5.1.99.6"/>
    </reaction>
</comment>
<comment type="similarity">
    <text evidence="4 19">In the C-terminal section; belongs to the NnrD/CARKD family.</text>
</comment>
<evidence type="ECO:0000256" key="3">
    <source>
        <dbReference type="ARBA" id="ARBA00006001"/>
    </source>
</evidence>
<feature type="binding site" evidence="18">
    <location>
        <position position="153"/>
    </location>
    <ligand>
        <name>K(+)</name>
        <dbReference type="ChEBI" id="CHEBI:29103"/>
    </ligand>
</feature>
<dbReference type="PANTHER" id="PTHR12592:SF0">
    <property type="entry name" value="ATP-DEPENDENT (S)-NAD(P)H-HYDRATE DEHYDRATASE"/>
    <property type="match status" value="1"/>
</dbReference>
<dbReference type="HAMAP" id="MF_01966">
    <property type="entry name" value="NADHX_epimerase"/>
    <property type="match status" value="1"/>
</dbReference>
<dbReference type="GO" id="GO:0046872">
    <property type="term" value="F:metal ion binding"/>
    <property type="evidence" value="ECO:0007669"/>
    <property type="project" value="UniProtKB-UniRule"/>
</dbReference>
<accession>I0EKM5</accession>
<evidence type="ECO:0000313" key="22">
    <source>
        <dbReference type="EMBL" id="AFI03494.1"/>
    </source>
</evidence>
<feature type="binding site" evidence="17">
    <location>
        <position position="299"/>
    </location>
    <ligand>
        <name>(6S)-NADPHX</name>
        <dbReference type="ChEBI" id="CHEBI:64076"/>
    </ligand>
</feature>
<dbReference type="NCBIfam" id="TIGR00197">
    <property type="entry name" value="yjeF_nterm"/>
    <property type="match status" value="1"/>
</dbReference>
<gene>
    <name evidence="18" type="primary">nnrE</name>
    <name evidence="17" type="synonym">nnrD</name>
    <name evidence="22" type="ordered locus">HCW_01005</name>
</gene>
<feature type="binding site" evidence="17">
    <location>
        <position position="413"/>
    </location>
    <ligand>
        <name>(6S)-NADPHX</name>
        <dbReference type="ChEBI" id="CHEBI:64076"/>
    </ligand>
</feature>
<evidence type="ECO:0000256" key="17">
    <source>
        <dbReference type="HAMAP-Rule" id="MF_01965"/>
    </source>
</evidence>
<dbReference type="RefSeq" id="WP_014660367.1">
    <property type="nucleotide sequence ID" value="NC_017737.1"/>
</dbReference>
<evidence type="ECO:0000256" key="14">
    <source>
        <dbReference type="ARBA" id="ARBA00025153"/>
    </source>
</evidence>
<evidence type="ECO:0000256" key="7">
    <source>
        <dbReference type="ARBA" id="ARBA00022840"/>
    </source>
</evidence>
<keyword evidence="9 18" id="KW-0630">Potassium</keyword>
<dbReference type="EC" id="5.1.99.6" evidence="19"/>
<keyword evidence="23" id="KW-1185">Reference proteome</keyword>
<dbReference type="GO" id="GO:0046496">
    <property type="term" value="P:nicotinamide nucleotide metabolic process"/>
    <property type="evidence" value="ECO:0007669"/>
    <property type="project" value="UniProtKB-UniRule"/>
</dbReference>
<comment type="cofactor">
    <cofactor evidence="17">
        <name>Mg(2+)</name>
        <dbReference type="ChEBI" id="CHEBI:18420"/>
    </cofactor>
</comment>
<dbReference type="InterPro" id="IPR000631">
    <property type="entry name" value="CARKD"/>
</dbReference>
<feature type="binding site" evidence="17">
    <location>
        <position position="412"/>
    </location>
    <ligand>
        <name>AMP</name>
        <dbReference type="ChEBI" id="CHEBI:456215"/>
    </ligand>
</feature>
<evidence type="ECO:0000313" key="23">
    <source>
        <dbReference type="Proteomes" id="UP000005010"/>
    </source>
</evidence>
<comment type="function">
    <text evidence="14 19">Bifunctional enzyme that catalyzes the epimerization of the S- and R-forms of NAD(P)HX and the dehydration of the S-form of NAD(P)HX at the expense of ADP, which is converted to AMP. This allows the repair of both epimers of NAD(P)HX, a damaged form of NAD(P)H that is a result of enzymatic or heat-dependent hydration.</text>
</comment>
<feature type="binding site" evidence="18">
    <location>
        <position position="117"/>
    </location>
    <ligand>
        <name>K(+)</name>
        <dbReference type="ChEBI" id="CHEBI:29103"/>
    </ligand>
</feature>
<dbReference type="EC" id="4.2.1.136" evidence="19"/>
<keyword evidence="6 17" id="KW-0547">Nucleotide-binding</keyword>
<dbReference type="HAMAP" id="MF_01965">
    <property type="entry name" value="NADHX_dehydratase"/>
    <property type="match status" value="1"/>
</dbReference>
<comment type="subunit">
    <text evidence="17">Homotetramer.</text>
</comment>
<evidence type="ECO:0000256" key="8">
    <source>
        <dbReference type="ARBA" id="ARBA00022857"/>
    </source>
</evidence>
<dbReference type="HOGENOM" id="CLU_024853_4_2_7"/>
<comment type="function">
    <text evidence="17">Catalyzes the dehydration of the S-form of NAD(P)HX at the expense of ADP, which is converted to AMP. Together with NAD(P)HX epimerase, which catalyzes the epimerization of the S- and R-forms, the enzyme allows the repair of both epimers of NAD(P)HX, a damaged form of NAD(P)H that is a result of enzymatic or heat-dependent hydration.</text>
</comment>
<comment type="catalytic activity">
    <reaction evidence="1 18 19">
        <text>(6R)-NADHX = (6S)-NADHX</text>
        <dbReference type="Rhea" id="RHEA:32215"/>
        <dbReference type="ChEBI" id="CHEBI:64074"/>
        <dbReference type="ChEBI" id="CHEBI:64075"/>
        <dbReference type="EC" id="5.1.99.6"/>
    </reaction>
</comment>
<sequence length="472" mass="51585">MRSVYEKVDFLDKRAVEELQLSEDILMENASIALEKAVFKNAPLNSKVIILCGSGDNGGDGYALARRLVGHFRVLVFEMRPPKSPMCQLQKERALKIGVEIKKYNPLDDLECDVLIDCVIGSHFKGELNSSLINCFESLSKKAKFKIACDIPSGIDIQGRISQGAFQATMTISMGALKACLLSDRAKDYVGELEVGHLGVASSVYETKTDTFLLEKSDLRLPLRKHKNAHKGDYGHAHVLLGKHSGAGLISAMSALSFGAGVVSIQVLECEINPSNKPLELVFCENFPNKLSAFALGMGLEVMPKDFNQWLELAPCVLDAGAFYHKEILQALDYEVILTPHPKEFLSLLGLMGVKISMQELLDNKLKIARAFSKDYPKVVLLLKGANTIIAHQGQVFINNLGSVALAKAGSGDVLAGLIVSLLSQNYSPIEASINASLAHALASLEFKNNYALTPLDLIEKIKILSKDKEWN</sequence>
<evidence type="ECO:0000256" key="4">
    <source>
        <dbReference type="ARBA" id="ARBA00009524"/>
    </source>
</evidence>
<dbReference type="GO" id="GO:0052856">
    <property type="term" value="F:NAD(P)HX epimerase activity"/>
    <property type="evidence" value="ECO:0007669"/>
    <property type="project" value="UniProtKB-UniRule"/>
</dbReference>
<evidence type="ECO:0000256" key="11">
    <source>
        <dbReference type="ARBA" id="ARBA00023235"/>
    </source>
</evidence>
<dbReference type="Pfam" id="PF03853">
    <property type="entry name" value="YjeF_N"/>
    <property type="match status" value="1"/>
</dbReference>
<dbReference type="KEGG" id="hce:HCW_01005"/>
<proteinExistence type="inferred from homology"/>
<dbReference type="GO" id="GO:0110051">
    <property type="term" value="P:metabolite repair"/>
    <property type="evidence" value="ECO:0007669"/>
    <property type="project" value="TreeGrafter"/>
</dbReference>
<dbReference type="PROSITE" id="PS51385">
    <property type="entry name" value="YJEF_N"/>
    <property type="match status" value="1"/>
</dbReference>
<feature type="binding site" evidence="18">
    <location>
        <begin position="56"/>
        <end position="60"/>
    </location>
    <ligand>
        <name>(6S)-NADPHX</name>
        <dbReference type="ChEBI" id="CHEBI:64076"/>
    </ligand>
</feature>
<dbReference type="EMBL" id="CP003479">
    <property type="protein sequence ID" value="AFI03494.1"/>
    <property type="molecule type" value="Genomic_DNA"/>
</dbReference>
<comment type="similarity">
    <text evidence="3 19">In the N-terminal section; belongs to the NnrE/AIBP family.</text>
</comment>
<feature type="binding site" evidence="18">
    <location>
        <begin position="121"/>
        <end position="127"/>
    </location>
    <ligand>
        <name>(6S)-NADPHX</name>
        <dbReference type="ChEBI" id="CHEBI:64076"/>
    </ligand>
</feature>
<evidence type="ECO:0000256" key="18">
    <source>
        <dbReference type="HAMAP-Rule" id="MF_01966"/>
    </source>
</evidence>
<dbReference type="NCBIfam" id="TIGR00196">
    <property type="entry name" value="yjeF_cterm"/>
    <property type="match status" value="1"/>
</dbReference>
<keyword evidence="7 17" id="KW-0067">ATP-binding</keyword>
<feature type="binding site" evidence="18">
    <location>
        <position position="150"/>
    </location>
    <ligand>
        <name>(6S)-NADPHX</name>
        <dbReference type="ChEBI" id="CHEBI:64076"/>
    </ligand>
</feature>
<dbReference type="InterPro" id="IPR030677">
    <property type="entry name" value="Nnr"/>
</dbReference>
<comment type="caution">
    <text evidence="18">Lacks conserved residue(s) required for the propagation of feature annotation.</text>
</comment>
<keyword evidence="8 17" id="KW-0521">NADP</keyword>
<dbReference type="Gene3D" id="3.40.1190.20">
    <property type="match status" value="1"/>
</dbReference>
<dbReference type="InterPro" id="IPR029056">
    <property type="entry name" value="Ribokinase-like"/>
</dbReference>
<evidence type="ECO:0000259" key="21">
    <source>
        <dbReference type="PROSITE" id="PS51385"/>
    </source>
</evidence>
<evidence type="ECO:0000256" key="10">
    <source>
        <dbReference type="ARBA" id="ARBA00023027"/>
    </source>
</evidence>
<dbReference type="PROSITE" id="PS01050">
    <property type="entry name" value="YJEF_C_2"/>
    <property type="match status" value="1"/>
</dbReference>
<dbReference type="InterPro" id="IPR004443">
    <property type="entry name" value="YjeF_N_dom"/>
</dbReference>
<feature type="binding site" evidence="17">
    <location>
        <position position="247"/>
    </location>
    <ligand>
        <name>(6S)-NADPHX</name>
        <dbReference type="ChEBI" id="CHEBI:64076"/>
    </ligand>
</feature>
<dbReference type="InterPro" id="IPR017953">
    <property type="entry name" value="Carbohydrate_kinase_pred_CS"/>
</dbReference>
<feature type="domain" description="YjeF C-terminal" evidence="20">
    <location>
        <begin position="214"/>
        <end position="469"/>
    </location>
</feature>
<evidence type="ECO:0000256" key="6">
    <source>
        <dbReference type="ARBA" id="ARBA00022741"/>
    </source>
</evidence>
<comment type="cofactor">
    <cofactor evidence="18 19">
        <name>K(+)</name>
        <dbReference type="ChEBI" id="CHEBI:29103"/>
    </cofactor>
    <text evidence="18 19">Binds 1 potassium ion per subunit.</text>
</comment>
<evidence type="ECO:0000256" key="12">
    <source>
        <dbReference type="ARBA" id="ARBA00023239"/>
    </source>
</evidence>
<dbReference type="eggNOG" id="COG0062">
    <property type="taxonomic scope" value="Bacteria"/>
</dbReference>
<comment type="catalytic activity">
    <reaction evidence="15 17 19">
        <text>(6S)-NADHX + ADP = AMP + phosphate + NADH + H(+)</text>
        <dbReference type="Rhea" id="RHEA:32223"/>
        <dbReference type="ChEBI" id="CHEBI:15378"/>
        <dbReference type="ChEBI" id="CHEBI:43474"/>
        <dbReference type="ChEBI" id="CHEBI:57945"/>
        <dbReference type="ChEBI" id="CHEBI:64074"/>
        <dbReference type="ChEBI" id="CHEBI:456215"/>
        <dbReference type="ChEBI" id="CHEBI:456216"/>
        <dbReference type="EC" id="4.2.1.136"/>
    </reaction>
</comment>
<comment type="catalytic activity">
    <reaction evidence="16 17 19">
        <text>(6S)-NADPHX + ADP = AMP + phosphate + NADPH + H(+)</text>
        <dbReference type="Rhea" id="RHEA:32235"/>
        <dbReference type="ChEBI" id="CHEBI:15378"/>
        <dbReference type="ChEBI" id="CHEBI:43474"/>
        <dbReference type="ChEBI" id="CHEBI:57783"/>
        <dbReference type="ChEBI" id="CHEBI:64076"/>
        <dbReference type="ChEBI" id="CHEBI:456215"/>
        <dbReference type="ChEBI" id="CHEBI:456216"/>
        <dbReference type="EC" id="4.2.1.136"/>
    </reaction>
</comment>
<dbReference type="GO" id="GO:0052855">
    <property type="term" value="F:ADP-dependent NAD(P)H-hydrate dehydratase activity"/>
    <property type="evidence" value="ECO:0007669"/>
    <property type="project" value="UniProtKB-UniRule"/>
</dbReference>
<feature type="binding site" evidence="17">
    <location>
        <position position="341"/>
    </location>
    <ligand>
        <name>(6S)-NADPHX</name>
        <dbReference type="ChEBI" id="CHEBI:64076"/>
    </ligand>
</feature>
<keyword evidence="10 17" id="KW-0520">NAD</keyword>
<dbReference type="GO" id="GO:0005524">
    <property type="term" value="F:ATP binding"/>
    <property type="evidence" value="ECO:0007669"/>
    <property type="project" value="UniProtKB-UniRule"/>
</dbReference>
<evidence type="ECO:0000256" key="19">
    <source>
        <dbReference type="PIRNR" id="PIRNR017184"/>
    </source>
</evidence>
<evidence type="ECO:0000259" key="20">
    <source>
        <dbReference type="PROSITE" id="PS51383"/>
    </source>
</evidence>
<evidence type="ECO:0000256" key="1">
    <source>
        <dbReference type="ARBA" id="ARBA00000013"/>
    </source>
</evidence>
<feature type="binding site" evidence="18">
    <location>
        <position position="57"/>
    </location>
    <ligand>
        <name>K(+)</name>
        <dbReference type="ChEBI" id="CHEBI:29103"/>
    </ligand>
</feature>
<dbReference type="Proteomes" id="UP000005010">
    <property type="component" value="Chromosome"/>
</dbReference>
<comment type="similarity">
    <text evidence="17">Belongs to the NnrD/CARKD family.</text>
</comment>
<dbReference type="PATRIC" id="fig|182217.3.peg.208"/>
<protein>
    <recommendedName>
        <fullName evidence="19">Bifunctional NAD(P)H-hydrate repair enzyme</fullName>
    </recommendedName>
    <alternativeName>
        <fullName evidence="19">Nicotinamide nucleotide repair protein</fullName>
    </alternativeName>
    <domain>
        <recommendedName>
            <fullName evidence="19">ADP-dependent (S)-NAD(P)H-hydrate dehydratase</fullName>
            <ecNumber evidence="19">4.2.1.136</ecNumber>
        </recommendedName>
        <alternativeName>
            <fullName evidence="19">ADP-dependent NAD(P)HX dehydratase</fullName>
        </alternativeName>
    </domain>
    <domain>
        <recommendedName>
            <fullName evidence="19">NAD(P)H-hydrate epimerase</fullName>
            <ecNumber evidence="19">5.1.99.6</ecNumber>
        </recommendedName>
    </domain>
</protein>
<dbReference type="SUPFAM" id="SSF64153">
    <property type="entry name" value="YjeF N-terminal domain-like"/>
    <property type="match status" value="1"/>
</dbReference>
<dbReference type="eggNOG" id="COG0063">
    <property type="taxonomic scope" value="Bacteria"/>
</dbReference>
<comment type="function">
    <text evidence="18">Catalyzes the epimerization of the S- and R-forms of NAD(P)HX, a damaged form of NAD(P)H that is a result of enzymatic or heat-dependent hydration. This is a prerequisite for the S-specific NAD(P)H-hydrate dehydratase to allow the repair of both epimers of NAD(P)HX.</text>
</comment>
<feature type="binding site" evidence="17">
    <location>
        <begin position="384"/>
        <end position="388"/>
    </location>
    <ligand>
        <name>AMP</name>
        <dbReference type="ChEBI" id="CHEBI:456215"/>
    </ligand>
</feature>
<organism evidence="22 23">
    <name type="scientific">Helicobacter cetorum (strain ATCC BAA-429 / MIT 00-7128)</name>
    <dbReference type="NCBI Taxonomy" id="182217"/>
    <lineage>
        <taxon>Bacteria</taxon>
        <taxon>Pseudomonadati</taxon>
        <taxon>Campylobacterota</taxon>
        <taxon>Epsilonproteobacteria</taxon>
        <taxon>Campylobacterales</taxon>
        <taxon>Helicobacteraceae</taxon>
        <taxon>Helicobacter</taxon>
    </lineage>
</organism>
<evidence type="ECO:0000256" key="16">
    <source>
        <dbReference type="ARBA" id="ARBA00049209"/>
    </source>
</evidence>
<name>I0EKM5_HELC0</name>
<dbReference type="CDD" id="cd01171">
    <property type="entry name" value="YXKO-related"/>
    <property type="match status" value="1"/>
</dbReference>
<evidence type="ECO:0000256" key="15">
    <source>
        <dbReference type="ARBA" id="ARBA00048238"/>
    </source>
</evidence>
<dbReference type="PROSITE" id="PS51383">
    <property type="entry name" value="YJEF_C_3"/>
    <property type="match status" value="1"/>
</dbReference>
<keyword evidence="5 18" id="KW-0479">Metal-binding</keyword>
<dbReference type="STRING" id="182217.HCW_01005"/>
<dbReference type="PANTHER" id="PTHR12592">
    <property type="entry name" value="ATP-DEPENDENT (S)-NAD(P)H-HYDRATE DEHYDRATASE FAMILY MEMBER"/>
    <property type="match status" value="1"/>
</dbReference>
<evidence type="ECO:0000256" key="9">
    <source>
        <dbReference type="ARBA" id="ARBA00022958"/>
    </source>
</evidence>
<keyword evidence="11 18" id="KW-0413">Isomerase</keyword>
<reference evidence="23" key="1">
    <citation type="submission" date="2012-04" db="EMBL/GenBank/DDBJ databases">
        <title>Complete genome sequence of Helicobacter cetorum strain MIT 00-7128.</title>
        <authorList>
            <person name="Kersulyte D."/>
            <person name="Berg D.E."/>
        </authorList>
    </citation>
    <scope>NUCLEOTIDE SEQUENCE [LARGE SCALE GENOMIC DNA]</scope>
    <source>
        <strain evidence="23">MIT 00-7128</strain>
    </source>
</reference>
<evidence type="ECO:0000256" key="13">
    <source>
        <dbReference type="ARBA" id="ARBA00023268"/>
    </source>
</evidence>
<feature type="domain" description="YjeF N-terminal" evidence="21">
    <location>
        <begin position="8"/>
        <end position="206"/>
    </location>
</feature>
<comment type="similarity">
    <text evidence="18">Belongs to the NnrE/AIBP family.</text>
</comment>
<keyword evidence="13" id="KW-0511">Multifunctional enzyme</keyword>
<dbReference type="PIRSF" id="PIRSF017184">
    <property type="entry name" value="Nnr"/>
    <property type="match status" value="1"/>
</dbReference>
<dbReference type="AlphaFoldDB" id="I0EKM5"/>